<proteinExistence type="inferred from homology"/>
<sequence length="233" mass="26158">MEGIQVSTEVSGGRNHISIIKVGGYIDTTTSSELERALNSLLKQGRFYIIVDLGNVDYISSAGWGIFISEIKSIRENGGDLKLVRMVPDVYEIFELLEFHHILDVYDKVEDAVNKFESSEAAGEPVAKEISLPKAEEKPMEKAPQQTSTPVAEPVSNDVVETTQQISLNDMTLQDKIKNIVKENPEFGSLKIKRELNTARYGFTRIGWFAVRSELAKLKLNKRNKRYEFATSA</sequence>
<dbReference type="SUPFAM" id="SSF52091">
    <property type="entry name" value="SpoIIaa-like"/>
    <property type="match status" value="1"/>
</dbReference>
<evidence type="ECO:0000256" key="3">
    <source>
        <dbReference type="SAM" id="MobiDB-lite"/>
    </source>
</evidence>
<dbReference type="Gene3D" id="3.30.750.24">
    <property type="entry name" value="STAS domain"/>
    <property type="match status" value="1"/>
</dbReference>
<feature type="domain" description="STAS" evidence="4">
    <location>
        <begin position="17"/>
        <end position="116"/>
    </location>
</feature>
<dbReference type="GO" id="GO:0043856">
    <property type="term" value="F:anti-sigma factor antagonist activity"/>
    <property type="evidence" value="ECO:0007669"/>
    <property type="project" value="InterPro"/>
</dbReference>
<dbReference type="InterPro" id="IPR036513">
    <property type="entry name" value="STAS_dom_sf"/>
</dbReference>
<evidence type="ECO:0000256" key="2">
    <source>
        <dbReference type="RuleBase" id="RU003749"/>
    </source>
</evidence>
<evidence type="ECO:0000256" key="1">
    <source>
        <dbReference type="ARBA" id="ARBA00009013"/>
    </source>
</evidence>
<accession>A0A7V5VF43</accession>
<comment type="caution">
    <text evidence="5">The sequence shown here is derived from an EMBL/GenBank/DDBJ whole genome shotgun (WGS) entry which is preliminary data.</text>
</comment>
<evidence type="ECO:0000313" key="5">
    <source>
        <dbReference type="EMBL" id="HHM02614.1"/>
    </source>
</evidence>
<evidence type="ECO:0000259" key="4">
    <source>
        <dbReference type="PROSITE" id="PS50801"/>
    </source>
</evidence>
<protein>
    <recommendedName>
        <fullName evidence="2">Anti-sigma factor antagonist</fullName>
    </recommendedName>
</protein>
<dbReference type="InterPro" id="IPR002645">
    <property type="entry name" value="STAS_dom"/>
</dbReference>
<dbReference type="InterPro" id="IPR003658">
    <property type="entry name" value="Anti-sigma_ant"/>
</dbReference>
<dbReference type="PANTHER" id="PTHR33495:SF2">
    <property type="entry name" value="ANTI-SIGMA FACTOR ANTAGONIST TM_1081-RELATED"/>
    <property type="match status" value="1"/>
</dbReference>
<dbReference type="PANTHER" id="PTHR33495">
    <property type="entry name" value="ANTI-SIGMA FACTOR ANTAGONIST TM_1081-RELATED-RELATED"/>
    <property type="match status" value="1"/>
</dbReference>
<organism evidence="5">
    <name type="scientific">Caldithrix abyssi</name>
    <dbReference type="NCBI Taxonomy" id="187145"/>
    <lineage>
        <taxon>Bacteria</taxon>
        <taxon>Pseudomonadati</taxon>
        <taxon>Calditrichota</taxon>
        <taxon>Calditrichia</taxon>
        <taxon>Calditrichales</taxon>
        <taxon>Calditrichaceae</taxon>
        <taxon>Caldithrix</taxon>
    </lineage>
</organism>
<dbReference type="Proteomes" id="UP000885771">
    <property type="component" value="Unassembled WGS sequence"/>
</dbReference>
<comment type="similarity">
    <text evidence="1 2">Belongs to the anti-sigma-factor antagonist family.</text>
</comment>
<feature type="region of interest" description="Disordered" evidence="3">
    <location>
        <begin position="124"/>
        <end position="154"/>
    </location>
</feature>
<dbReference type="PROSITE" id="PS50801">
    <property type="entry name" value="STAS"/>
    <property type="match status" value="1"/>
</dbReference>
<reference evidence="5" key="1">
    <citation type="journal article" date="2020" name="mSystems">
        <title>Genome- and Community-Level Interaction Insights into Carbon Utilization and Element Cycling Functions of Hydrothermarchaeota in Hydrothermal Sediment.</title>
        <authorList>
            <person name="Zhou Z."/>
            <person name="Liu Y."/>
            <person name="Xu W."/>
            <person name="Pan J."/>
            <person name="Luo Z.H."/>
            <person name="Li M."/>
        </authorList>
    </citation>
    <scope>NUCLEOTIDE SEQUENCE [LARGE SCALE GENOMIC DNA]</scope>
    <source>
        <strain evidence="5">HyVt-460</strain>
    </source>
</reference>
<name>A0A7V5VF43_CALAY</name>
<dbReference type="Pfam" id="PF01740">
    <property type="entry name" value="STAS"/>
    <property type="match status" value="1"/>
</dbReference>
<dbReference type="NCBIfam" id="TIGR00377">
    <property type="entry name" value="ant_ant_sig"/>
    <property type="match status" value="1"/>
</dbReference>
<dbReference type="AlphaFoldDB" id="A0A7V5VF43"/>
<dbReference type="CDD" id="cd07043">
    <property type="entry name" value="STAS_anti-anti-sigma_factors"/>
    <property type="match status" value="1"/>
</dbReference>
<gene>
    <name evidence="5" type="ORF">ENJ15_06335</name>
</gene>
<dbReference type="EMBL" id="DRLI01000243">
    <property type="protein sequence ID" value="HHM02614.1"/>
    <property type="molecule type" value="Genomic_DNA"/>
</dbReference>